<comment type="caution">
    <text evidence="1">The sequence shown here is derived from an EMBL/GenBank/DDBJ whole genome shotgun (WGS) entry which is preliminary data.</text>
</comment>
<protein>
    <submittedName>
        <fullName evidence="1">Uncharacterized protein</fullName>
    </submittedName>
</protein>
<sequence>MSSGWPHGAQGDRGREPWSGMGWVRYRAMVRGRPEWTMDDVFLALPEPDPRVVVPRQRRSPEN</sequence>
<keyword evidence="2" id="KW-1185">Reference proteome</keyword>
<accession>A0A4D4IXY5</accession>
<gene>
    <name evidence="1" type="ORF">GTS_08780</name>
</gene>
<dbReference type="EMBL" id="BJFL01000003">
    <property type="protein sequence ID" value="GDY29245.1"/>
    <property type="molecule type" value="Genomic_DNA"/>
</dbReference>
<proteinExistence type="predicted"/>
<dbReference type="Proteomes" id="UP000298860">
    <property type="component" value="Unassembled WGS sequence"/>
</dbReference>
<reference evidence="2" key="1">
    <citation type="submission" date="2019-04" db="EMBL/GenBank/DDBJ databases">
        <title>Draft genome sequence of Pseudonocardiaceae bacterium SL3-2-4.</title>
        <authorList>
            <person name="Ningsih F."/>
            <person name="Yokota A."/>
            <person name="Sakai Y."/>
            <person name="Nanatani K."/>
            <person name="Yabe S."/>
            <person name="Oetari A."/>
            <person name="Sjamsuridzal W."/>
        </authorList>
    </citation>
    <scope>NUCLEOTIDE SEQUENCE [LARGE SCALE GENOMIC DNA]</scope>
    <source>
        <strain evidence="2">SL3-2-4</strain>
    </source>
</reference>
<name>A0A4D4IXY5_9PSEU</name>
<organism evidence="1 2">
    <name type="scientific">Gandjariella thermophila</name>
    <dbReference type="NCBI Taxonomy" id="1931992"/>
    <lineage>
        <taxon>Bacteria</taxon>
        <taxon>Bacillati</taxon>
        <taxon>Actinomycetota</taxon>
        <taxon>Actinomycetes</taxon>
        <taxon>Pseudonocardiales</taxon>
        <taxon>Pseudonocardiaceae</taxon>
        <taxon>Gandjariella</taxon>
    </lineage>
</organism>
<evidence type="ECO:0000313" key="2">
    <source>
        <dbReference type="Proteomes" id="UP000298860"/>
    </source>
</evidence>
<evidence type="ECO:0000313" key="1">
    <source>
        <dbReference type="EMBL" id="GDY29245.1"/>
    </source>
</evidence>
<dbReference type="AlphaFoldDB" id="A0A4D4IXY5"/>